<dbReference type="SMART" id="SM00710">
    <property type="entry name" value="PbH1"/>
    <property type="match status" value="5"/>
</dbReference>
<sequence>MRPIILAVAAAAILAPAACSKKEDAAAPEIAAPAEDGVTHVSAEGDFAENLQLALIEAEPGDKIVMPEGTFEFTTGLSLDVDDVTLAGAGQGKTILDFANQTGAGEGLLVTADDVVLSDFGIRDTKGDGIKSKDSDRITYQYITVEWSGEPDETNGAYGIYPVESTDVLVQNCTVRGASDAGIYVGQSRNIIVRDSVAEYNVAGIEIENSSFADVYGNVARHNAGGILVFDLPDLPVMGGH</sequence>
<name>A0A3B9GY30_9PROT</name>
<dbReference type="EMBL" id="DMAN01000207">
    <property type="protein sequence ID" value="HAE27347.1"/>
    <property type="molecule type" value="Genomic_DNA"/>
</dbReference>
<dbReference type="InterPro" id="IPR022442">
    <property type="entry name" value="SO_2930-like_dom"/>
</dbReference>
<evidence type="ECO:0000256" key="1">
    <source>
        <dbReference type="SAM" id="SignalP"/>
    </source>
</evidence>
<accession>A0A3B9GY30</accession>
<proteinExistence type="predicted"/>
<dbReference type="InterPro" id="IPR006626">
    <property type="entry name" value="PbH1"/>
</dbReference>
<dbReference type="InterPro" id="IPR011050">
    <property type="entry name" value="Pectin_lyase_fold/virulence"/>
</dbReference>
<feature type="chain" id="PRO_5017607811" description="Right handed beta helix domain-containing protein" evidence="1">
    <location>
        <begin position="18"/>
        <end position="241"/>
    </location>
</feature>
<evidence type="ECO:0000313" key="3">
    <source>
        <dbReference type="EMBL" id="HAE27347.1"/>
    </source>
</evidence>
<comment type="caution">
    <text evidence="3">The sequence shown here is derived from an EMBL/GenBank/DDBJ whole genome shotgun (WGS) entry which is preliminary data.</text>
</comment>
<dbReference type="NCBIfam" id="TIGR03805">
    <property type="entry name" value="beta_helix_1"/>
    <property type="match status" value="1"/>
</dbReference>
<dbReference type="SUPFAM" id="SSF51126">
    <property type="entry name" value="Pectin lyase-like"/>
    <property type="match status" value="1"/>
</dbReference>
<feature type="domain" description="Right handed beta helix" evidence="2">
    <location>
        <begin position="109"/>
        <end position="230"/>
    </location>
</feature>
<feature type="signal peptide" evidence="1">
    <location>
        <begin position="1"/>
        <end position="17"/>
    </location>
</feature>
<dbReference type="InterPro" id="IPR039448">
    <property type="entry name" value="Beta_helix"/>
</dbReference>
<dbReference type="Proteomes" id="UP000259610">
    <property type="component" value="Unassembled WGS sequence"/>
</dbReference>
<feature type="non-terminal residue" evidence="3">
    <location>
        <position position="241"/>
    </location>
</feature>
<dbReference type="Gene3D" id="2.160.20.10">
    <property type="entry name" value="Single-stranded right-handed beta-helix, Pectin lyase-like"/>
    <property type="match status" value="1"/>
</dbReference>
<organism evidence="3 4">
    <name type="scientific">Hyphomonas adhaerens</name>
    <dbReference type="NCBI Taxonomy" id="81029"/>
    <lineage>
        <taxon>Bacteria</taxon>
        <taxon>Pseudomonadati</taxon>
        <taxon>Pseudomonadota</taxon>
        <taxon>Alphaproteobacteria</taxon>
        <taxon>Hyphomonadales</taxon>
        <taxon>Hyphomonadaceae</taxon>
        <taxon>Hyphomonas</taxon>
    </lineage>
</organism>
<dbReference type="InterPro" id="IPR012334">
    <property type="entry name" value="Pectin_lyas_fold"/>
</dbReference>
<protein>
    <recommendedName>
        <fullName evidence="2">Right handed beta helix domain-containing protein</fullName>
    </recommendedName>
</protein>
<dbReference type="Pfam" id="PF13229">
    <property type="entry name" value="Beta_helix"/>
    <property type="match status" value="1"/>
</dbReference>
<evidence type="ECO:0000259" key="2">
    <source>
        <dbReference type="Pfam" id="PF13229"/>
    </source>
</evidence>
<reference evidence="3 4" key="1">
    <citation type="journal article" date="2018" name="Nat. Biotechnol.">
        <title>A standardized bacterial taxonomy based on genome phylogeny substantially revises the tree of life.</title>
        <authorList>
            <person name="Parks D.H."/>
            <person name="Chuvochina M."/>
            <person name="Waite D.W."/>
            <person name="Rinke C."/>
            <person name="Skarshewski A."/>
            <person name="Chaumeil P.A."/>
            <person name="Hugenholtz P."/>
        </authorList>
    </citation>
    <scope>NUCLEOTIDE SEQUENCE [LARGE SCALE GENOMIC DNA]</scope>
    <source>
        <strain evidence="3">UBA8733</strain>
    </source>
</reference>
<gene>
    <name evidence="3" type="ORF">DCG58_09325</name>
</gene>
<keyword evidence="1" id="KW-0732">Signal</keyword>
<evidence type="ECO:0000313" key="4">
    <source>
        <dbReference type="Proteomes" id="UP000259610"/>
    </source>
</evidence>
<dbReference type="AlphaFoldDB" id="A0A3B9GY30"/>